<gene>
    <name evidence="2" type="ORF">WAE58_00640</name>
</gene>
<comment type="caution">
    <text evidence="2">The sequence shown here is derived from an EMBL/GenBank/DDBJ whole genome shotgun (WGS) entry which is preliminary data.</text>
</comment>
<reference evidence="2 3" key="1">
    <citation type="submission" date="2024-03" db="EMBL/GenBank/DDBJ databases">
        <title>Sequence of Lycoming College Course Isolates.</title>
        <authorList>
            <person name="Plotts O."/>
            <person name="Newman J."/>
        </authorList>
    </citation>
    <scope>NUCLEOTIDE SEQUENCE [LARGE SCALE GENOMIC DNA]</scope>
    <source>
        <strain evidence="2 3">CJB-3</strain>
    </source>
</reference>
<dbReference type="EMBL" id="JBBEUB010000001">
    <property type="protein sequence ID" value="MEJ2900908.1"/>
    <property type="molecule type" value="Genomic_DNA"/>
</dbReference>
<proteinExistence type="predicted"/>
<evidence type="ECO:0000256" key="1">
    <source>
        <dbReference type="SAM" id="SignalP"/>
    </source>
</evidence>
<evidence type="ECO:0000313" key="2">
    <source>
        <dbReference type="EMBL" id="MEJ2900908.1"/>
    </source>
</evidence>
<organism evidence="2 3">
    <name type="scientific">Pedobacter panaciterrae</name>
    <dbReference type="NCBI Taxonomy" id="363849"/>
    <lineage>
        <taxon>Bacteria</taxon>
        <taxon>Pseudomonadati</taxon>
        <taxon>Bacteroidota</taxon>
        <taxon>Sphingobacteriia</taxon>
        <taxon>Sphingobacteriales</taxon>
        <taxon>Sphingobacteriaceae</taxon>
        <taxon>Pedobacter</taxon>
    </lineage>
</organism>
<feature type="signal peptide" evidence="1">
    <location>
        <begin position="1"/>
        <end position="26"/>
    </location>
</feature>
<name>A0ABU8NGC8_9SPHI</name>
<sequence>MQIQINKIRFAICCICSLFISTTTSAQNPQPTYPKLAGYVGIVHPIVSFSSDGTHTNFKDSYIVGLPIGINIWKSAKIGFSSEIVPLIKATSASSKVNNVLFHPGILVALGNGFTFAGRLAFETSGRYGLTPVFNKVVKKNKGSSYFVAIPLPARFGNDQSSSYGVGFQFGIAF</sequence>
<keyword evidence="1" id="KW-0732">Signal</keyword>
<dbReference type="Proteomes" id="UP001378956">
    <property type="component" value="Unassembled WGS sequence"/>
</dbReference>
<protein>
    <recommendedName>
        <fullName evidence="4">Outer membrane protein with beta-barrel domain</fullName>
    </recommendedName>
</protein>
<feature type="chain" id="PRO_5045962917" description="Outer membrane protein with beta-barrel domain" evidence="1">
    <location>
        <begin position="27"/>
        <end position="174"/>
    </location>
</feature>
<evidence type="ECO:0000313" key="3">
    <source>
        <dbReference type="Proteomes" id="UP001378956"/>
    </source>
</evidence>
<dbReference type="RefSeq" id="WP_216854492.1">
    <property type="nucleotide sequence ID" value="NZ_CBFGNQ010000019.1"/>
</dbReference>
<keyword evidence="3" id="KW-1185">Reference proteome</keyword>
<accession>A0ABU8NGC8</accession>
<evidence type="ECO:0008006" key="4">
    <source>
        <dbReference type="Google" id="ProtNLM"/>
    </source>
</evidence>